<dbReference type="SUPFAM" id="SSF63418">
    <property type="entry name" value="MurE/MurF N-terminal domain"/>
    <property type="match status" value="1"/>
</dbReference>
<dbReference type="GO" id="GO:0008766">
    <property type="term" value="F:UDP-N-acetylmuramoylalanyl-D-glutamyl-2,6-diaminopimelate-D-alanyl-D-alanine ligase activity"/>
    <property type="evidence" value="ECO:0007669"/>
    <property type="project" value="RHEA"/>
</dbReference>
<dbReference type="InterPro" id="IPR036565">
    <property type="entry name" value="Mur-like_cat_sf"/>
</dbReference>
<comment type="pathway">
    <text evidence="10 11">Cell wall biogenesis; peptidoglycan biosynthesis.</text>
</comment>
<comment type="similarity">
    <text evidence="10">Belongs to the MurCDEF family. MurF subfamily.</text>
</comment>
<keyword evidence="4 10" id="KW-0547">Nucleotide-binding</keyword>
<dbReference type="GO" id="GO:0051301">
    <property type="term" value="P:cell division"/>
    <property type="evidence" value="ECO:0007669"/>
    <property type="project" value="UniProtKB-KW"/>
</dbReference>
<dbReference type="NCBIfam" id="TIGR01143">
    <property type="entry name" value="murF"/>
    <property type="match status" value="1"/>
</dbReference>
<feature type="domain" description="Mur ligase N-terminal catalytic" evidence="12">
    <location>
        <begin position="26"/>
        <end position="109"/>
    </location>
</feature>
<proteinExistence type="inferred from homology"/>
<evidence type="ECO:0000256" key="9">
    <source>
        <dbReference type="ARBA" id="ARBA00023316"/>
    </source>
</evidence>
<evidence type="ECO:0000259" key="12">
    <source>
        <dbReference type="Pfam" id="PF01225"/>
    </source>
</evidence>
<dbReference type="Proteomes" id="UP000183085">
    <property type="component" value="Unassembled WGS sequence"/>
</dbReference>
<comment type="subcellular location">
    <subcellularLocation>
        <location evidence="10 11">Cytoplasm</location>
    </subcellularLocation>
</comment>
<evidence type="ECO:0000313" key="16">
    <source>
        <dbReference type="Proteomes" id="UP000183085"/>
    </source>
</evidence>
<gene>
    <name evidence="10" type="primary">murF</name>
    <name evidence="15" type="ORF">AUJ95_05435</name>
</gene>
<dbReference type="SUPFAM" id="SSF53623">
    <property type="entry name" value="MurD-like peptide ligases, catalytic domain"/>
    <property type="match status" value="1"/>
</dbReference>
<name>A0A1J5E8H7_9BACT</name>
<sequence length="481" mass="51715">MIPISIAEILIATGGELVSGDKGFLISGVSTDSRQILPDQLFIALKGENFDGHGFIGQVIDRGASGVVFSDELMIEQNSTQTRMSVLQGVCAIRVKDTLIALGQIAAYYRNKFDIPIIGITGSNGKTTTKEMLGDVLSKQWRVLRNKKNFNNAIGLPLTLLEMDNSVQFCVVELGMNHPGEIAYLANIARPMIGVITNVFESHIGHFEDKEAIARAKFELIKAMGEEGIAVLNADDPFVARMAQQHKGAVITFGVRGATSINEKADVFATDIMENDAGVSFNVHWDGGKTQGMFVPVPGRHNVYNALAVCGVLVALRLDLSLAVSGLSEFKLPDSRMEIIERDGIRIINDAYNANPGSMKTALLTLSGLACSGRRIMVMGDMLELGKWSRNLHKEMGQCACDAGVDILVTVGQEAAFAASEAQGRGVQAFVCQDHAVSLDVLKGLVKSGDVVLVKGSRGMRMERIVEGLGEVGSRQKAVCC</sequence>
<dbReference type="InterPro" id="IPR005863">
    <property type="entry name" value="UDP-N-AcMur_synth"/>
</dbReference>
<reference evidence="15 16" key="1">
    <citation type="journal article" date="2016" name="Environ. Microbiol.">
        <title>Genomic resolution of a cold subsurface aquifer community provides metabolic insights for novel microbes adapted to high CO concentrations.</title>
        <authorList>
            <person name="Probst A.J."/>
            <person name="Castelle C.J."/>
            <person name="Singh A."/>
            <person name="Brown C.T."/>
            <person name="Anantharaman K."/>
            <person name="Sharon I."/>
            <person name="Hug L.A."/>
            <person name="Burstein D."/>
            <person name="Emerson J.B."/>
            <person name="Thomas B.C."/>
            <person name="Banfield J.F."/>
        </authorList>
    </citation>
    <scope>NUCLEOTIDE SEQUENCE [LARGE SCALE GENOMIC DNA]</scope>
    <source>
        <strain evidence="15">CG2_30_40_21</strain>
    </source>
</reference>
<evidence type="ECO:0000256" key="3">
    <source>
        <dbReference type="ARBA" id="ARBA00022618"/>
    </source>
</evidence>
<evidence type="ECO:0000256" key="5">
    <source>
        <dbReference type="ARBA" id="ARBA00022840"/>
    </source>
</evidence>
<feature type="domain" description="Mur ligase C-terminal" evidence="13">
    <location>
        <begin position="336"/>
        <end position="458"/>
    </location>
</feature>
<keyword evidence="1 10" id="KW-0963">Cytoplasm</keyword>
<dbReference type="PANTHER" id="PTHR43024:SF1">
    <property type="entry name" value="UDP-N-ACETYLMURAMOYL-TRIPEPTIDE--D-ALANYL-D-ALANINE LIGASE"/>
    <property type="match status" value="1"/>
</dbReference>
<keyword evidence="5 10" id="KW-0067">ATP-binding</keyword>
<dbReference type="Pfam" id="PF02875">
    <property type="entry name" value="Mur_ligase_C"/>
    <property type="match status" value="1"/>
</dbReference>
<evidence type="ECO:0000256" key="7">
    <source>
        <dbReference type="ARBA" id="ARBA00022984"/>
    </source>
</evidence>
<comment type="catalytic activity">
    <reaction evidence="10 11">
        <text>D-alanyl-D-alanine + UDP-N-acetyl-alpha-D-muramoyl-L-alanyl-gamma-D-glutamyl-meso-2,6-diaminopimelate + ATP = UDP-N-acetyl-alpha-D-muramoyl-L-alanyl-gamma-D-glutamyl-meso-2,6-diaminopimeloyl-D-alanyl-D-alanine + ADP + phosphate + H(+)</text>
        <dbReference type="Rhea" id="RHEA:28374"/>
        <dbReference type="ChEBI" id="CHEBI:15378"/>
        <dbReference type="ChEBI" id="CHEBI:30616"/>
        <dbReference type="ChEBI" id="CHEBI:43474"/>
        <dbReference type="ChEBI" id="CHEBI:57822"/>
        <dbReference type="ChEBI" id="CHEBI:61386"/>
        <dbReference type="ChEBI" id="CHEBI:83905"/>
        <dbReference type="ChEBI" id="CHEBI:456216"/>
        <dbReference type="EC" id="6.3.2.10"/>
    </reaction>
</comment>
<accession>A0A1J5E8H7</accession>
<keyword evidence="6 10" id="KW-0133">Cell shape</keyword>
<organism evidence="15 16">
    <name type="scientific">Candidatus Desantisbacteria bacterium CG2_30_40_21</name>
    <dbReference type="NCBI Taxonomy" id="1817895"/>
    <lineage>
        <taxon>Bacteria</taxon>
        <taxon>Candidatus Desantisiibacteriota</taxon>
    </lineage>
</organism>
<evidence type="ECO:0000256" key="6">
    <source>
        <dbReference type="ARBA" id="ARBA00022960"/>
    </source>
</evidence>
<dbReference type="AlphaFoldDB" id="A0A1J5E8H7"/>
<dbReference type="InterPro" id="IPR004101">
    <property type="entry name" value="Mur_ligase_C"/>
</dbReference>
<dbReference type="Pfam" id="PF08245">
    <property type="entry name" value="Mur_ligase_M"/>
    <property type="match status" value="1"/>
</dbReference>
<dbReference type="InterPro" id="IPR035911">
    <property type="entry name" value="MurE/MurF_N"/>
</dbReference>
<evidence type="ECO:0000256" key="11">
    <source>
        <dbReference type="RuleBase" id="RU004136"/>
    </source>
</evidence>
<comment type="caution">
    <text evidence="15">The sequence shown here is derived from an EMBL/GenBank/DDBJ whole genome shotgun (WGS) entry which is preliminary data.</text>
</comment>
<evidence type="ECO:0000256" key="4">
    <source>
        <dbReference type="ARBA" id="ARBA00022741"/>
    </source>
</evidence>
<comment type="function">
    <text evidence="10 11">Involved in cell wall formation. Catalyzes the final step in the synthesis of UDP-N-acetylmuramoyl-pentapeptide, the precursor of murein.</text>
</comment>
<dbReference type="Pfam" id="PF01225">
    <property type="entry name" value="Mur_ligase"/>
    <property type="match status" value="1"/>
</dbReference>
<dbReference type="UniPathway" id="UPA00219"/>
<feature type="domain" description="Mur ligase central" evidence="14">
    <location>
        <begin position="120"/>
        <end position="312"/>
    </location>
</feature>
<dbReference type="InterPro" id="IPR000713">
    <property type="entry name" value="Mur_ligase_N"/>
</dbReference>
<dbReference type="GO" id="GO:0008360">
    <property type="term" value="P:regulation of cell shape"/>
    <property type="evidence" value="ECO:0007669"/>
    <property type="project" value="UniProtKB-KW"/>
</dbReference>
<evidence type="ECO:0000256" key="1">
    <source>
        <dbReference type="ARBA" id="ARBA00022490"/>
    </source>
</evidence>
<dbReference type="PANTHER" id="PTHR43024">
    <property type="entry name" value="UDP-N-ACETYLMURAMOYL-TRIPEPTIDE--D-ALANYL-D-ALANINE LIGASE"/>
    <property type="match status" value="1"/>
</dbReference>
<evidence type="ECO:0000259" key="13">
    <source>
        <dbReference type="Pfam" id="PF02875"/>
    </source>
</evidence>
<evidence type="ECO:0000256" key="2">
    <source>
        <dbReference type="ARBA" id="ARBA00022598"/>
    </source>
</evidence>
<dbReference type="GO" id="GO:0009252">
    <property type="term" value="P:peptidoglycan biosynthetic process"/>
    <property type="evidence" value="ECO:0007669"/>
    <property type="project" value="UniProtKB-UniRule"/>
</dbReference>
<dbReference type="InterPro" id="IPR013221">
    <property type="entry name" value="Mur_ligase_cen"/>
</dbReference>
<dbReference type="EMBL" id="MNYI01000143">
    <property type="protein sequence ID" value="OIP39606.1"/>
    <property type="molecule type" value="Genomic_DNA"/>
</dbReference>
<keyword evidence="9 10" id="KW-0961">Cell wall biogenesis/degradation</keyword>
<dbReference type="GO" id="GO:0005737">
    <property type="term" value="C:cytoplasm"/>
    <property type="evidence" value="ECO:0007669"/>
    <property type="project" value="UniProtKB-SubCell"/>
</dbReference>
<evidence type="ECO:0000256" key="10">
    <source>
        <dbReference type="HAMAP-Rule" id="MF_02019"/>
    </source>
</evidence>
<dbReference type="InterPro" id="IPR036615">
    <property type="entry name" value="Mur_ligase_C_dom_sf"/>
</dbReference>
<feature type="binding site" evidence="10">
    <location>
        <begin position="122"/>
        <end position="128"/>
    </location>
    <ligand>
        <name>ATP</name>
        <dbReference type="ChEBI" id="CHEBI:30616"/>
    </ligand>
</feature>
<keyword evidence="8 10" id="KW-0131">Cell cycle</keyword>
<evidence type="ECO:0000259" key="14">
    <source>
        <dbReference type="Pfam" id="PF08245"/>
    </source>
</evidence>
<dbReference type="SUPFAM" id="SSF53244">
    <property type="entry name" value="MurD-like peptide ligases, peptide-binding domain"/>
    <property type="match status" value="1"/>
</dbReference>
<dbReference type="Gene3D" id="3.40.1190.10">
    <property type="entry name" value="Mur-like, catalytic domain"/>
    <property type="match status" value="1"/>
</dbReference>
<dbReference type="EC" id="6.3.2.10" evidence="10 11"/>
<evidence type="ECO:0000256" key="8">
    <source>
        <dbReference type="ARBA" id="ARBA00023306"/>
    </source>
</evidence>
<dbReference type="GO" id="GO:0071555">
    <property type="term" value="P:cell wall organization"/>
    <property type="evidence" value="ECO:0007669"/>
    <property type="project" value="UniProtKB-KW"/>
</dbReference>
<dbReference type="InterPro" id="IPR051046">
    <property type="entry name" value="MurCDEF_CellWall_CoF430Synth"/>
</dbReference>
<keyword evidence="2 10" id="KW-0436">Ligase</keyword>
<dbReference type="GO" id="GO:0005524">
    <property type="term" value="F:ATP binding"/>
    <property type="evidence" value="ECO:0007669"/>
    <property type="project" value="UniProtKB-UniRule"/>
</dbReference>
<dbReference type="Gene3D" id="3.40.1390.10">
    <property type="entry name" value="MurE/MurF, N-terminal domain"/>
    <property type="match status" value="1"/>
</dbReference>
<dbReference type="GO" id="GO:0047480">
    <property type="term" value="F:UDP-N-acetylmuramoyl-tripeptide-D-alanyl-D-alanine ligase activity"/>
    <property type="evidence" value="ECO:0007669"/>
    <property type="project" value="UniProtKB-UniRule"/>
</dbReference>
<keyword evidence="3 10" id="KW-0132">Cell division</keyword>
<evidence type="ECO:0000313" key="15">
    <source>
        <dbReference type="EMBL" id="OIP39606.1"/>
    </source>
</evidence>
<dbReference type="STRING" id="1817895.AUJ95_05435"/>
<protein>
    <recommendedName>
        <fullName evidence="10 11">UDP-N-acetylmuramoyl-tripeptide--D-alanyl-D-alanine ligase</fullName>
        <ecNumber evidence="10 11">6.3.2.10</ecNumber>
    </recommendedName>
    <alternativeName>
        <fullName evidence="10">D-alanyl-D-alanine-adding enzyme</fullName>
    </alternativeName>
</protein>
<keyword evidence="7 10" id="KW-0573">Peptidoglycan synthesis</keyword>
<dbReference type="HAMAP" id="MF_02019">
    <property type="entry name" value="MurF"/>
    <property type="match status" value="1"/>
</dbReference>
<dbReference type="Gene3D" id="3.90.190.20">
    <property type="entry name" value="Mur ligase, C-terminal domain"/>
    <property type="match status" value="1"/>
</dbReference>